<gene>
    <name evidence="1" type="ORF">GMA6_68</name>
</gene>
<protein>
    <submittedName>
        <fullName evidence="1">Uncharacterized protein</fullName>
    </submittedName>
</protein>
<keyword evidence="2" id="KW-1185">Reference proteome</keyword>
<organism evidence="1 2">
    <name type="scientific">Gordonia phage GMA6</name>
    <dbReference type="NCBI Taxonomy" id="1647285"/>
    <lineage>
        <taxon>Viruses</taxon>
        <taxon>Duplodnaviria</taxon>
        <taxon>Heunggongvirae</taxon>
        <taxon>Uroviricota</taxon>
        <taxon>Caudoviricetes</taxon>
        <taxon>Bendigovirus</taxon>
        <taxon>Bendigovirus GMA6</taxon>
    </lineage>
</organism>
<dbReference type="GeneID" id="28801118"/>
<reference evidence="1 2" key="1">
    <citation type="journal article" date="2015" name="PLoS ONE">
        <title>Lysis to Kill: Evaluation of the Lytic Abilities, and Genomics of Nine Bacteriophages Infective for Gordonia spp. and Their Potential Use in Activated Sludge Foam Biocontrol.</title>
        <authorList>
            <person name="Dyson Z.A."/>
            <person name="Tucci J."/>
            <person name="Seviour R.J."/>
            <person name="Petrovski S."/>
        </authorList>
    </citation>
    <scope>NUCLEOTIDE SEQUENCE [LARGE SCALE GENOMIC DNA]</scope>
</reference>
<dbReference type="Proteomes" id="UP000203886">
    <property type="component" value="Segment"/>
</dbReference>
<evidence type="ECO:0000313" key="1">
    <source>
        <dbReference type="EMBL" id="AKL88349.1"/>
    </source>
</evidence>
<accession>A0A0K0NL71</accession>
<proteinExistence type="predicted"/>
<dbReference type="EMBL" id="KR063280">
    <property type="protein sequence ID" value="AKL88349.1"/>
    <property type="molecule type" value="Genomic_DNA"/>
</dbReference>
<evidence type="ECO:0000313" key="2">
    <source>
        <dbReference type="Proteomes" id="UP000203886"/>
    </source>
</evidence>
<dbReference type="KEGG" id="vg:28801118"/>
<name>A0A0K0NL71_9CAUD</name>
<dbReference type="RefSeq" id="YP_009273550.1">
    <property type="nucleotide sequence ID" value="NC_030906.1"/>
</dbReference>
<sequence length="179" mass="19590">MDFNPLNGSNGTGRGGEEYIVRSYAEILESNGLSTCPFNITACRLSVMACEHLDASLGNDFNFQVLYSETIDAPVLYVGVHDSEGGFSPMLMVMTSEFIGRLRLYCGGPDCNHEACEAMPEALKEQVHKQTVKALRDEEPEVDTTDFAPIVDSIADELPSFEDLAKYYQLGDEGETKGG</sequence>